<dbReference type="OrthoDB" id="3078339at2"/>
<evidence type="ECO:0000313" key="1">
    <source>
        <dbReference type="EMBL" id="ABJ88706.1"/>
    </source>
</evidence>
<dbReference type="InParanoid" id="Q01NR4"/>
<dbReference type="HOGENOM" id="CLU_727163_0_0_0"/>
<sequence length="349" mass="38766">MALEILPYTADRIEAVRAFNMRLESHGFSADHEQFPETPHPGWLPGLQLFLAADGESVHGGYILRRQQFSLNGQEVTAAHYRLPLSEGVIDRAYSMLGLRMVRDALARESRLYAMGMGGWDKPLPQMLKRLGWQISSVPFYFKVVHPHPFLRNIRALRTSFPRRLALDAAAFTGAGWAGMKALGISRRLPVQKVDLAPDFAGWADRIWQQARAQYPLLAVRDARTLDELYPASNPRFLRVRTPHGWALLLDTKMRDHKQFGDMRVGTLVDCLAPPASAASVVRAAAGLLEQRGVDLIVSNQSHGAWSKALFEAGFRTGPSNFLVALSPALAKAAEFHFNRGDGDGPIHL</sequence>
<dbReference type="KEGG" id="sus:Acid_7808"/>
<dbReference type="EMBL" id="CP000473">
    <property type="protein sequence ID" value="ABJ88706.1"/>
    <property type="molecule type" value="Genomic_DNA"/>
</dbReference>
<proteinExistence type="predicted"/>
<accession>Q01NR4</accession>
<name>Q01NR4_SOLUE</name>
<dbReference type="AlphaFoldDB" id="Q01NR4"/>
<gene>
    <name evidence="1" type="ordered locus">Acid_7808</name>
</gene>
<reference evidence="1" key="1">
    <citation type="submission" date="2006-10" db="EMBL/GenBank/DDBJ databases">
        <title>Complete sequence of Solibacter usitatus Ellin6076.</title>
        <authorList>
            <consortium name="US DOE Joint Genome Institute"/>
            <person name="Copeland A."/>
            <person name="Lucas S."/>
            <person name="Lapidus A."/>
            <person name="Barry K."/>
            <person name="Detter J.C."/>
            <person name="Glavina del Rio T."/>
            <person name="Hammon N."/>
            <person name="Israni S."/>
            <person name="Dalin E."/>
            <person name="Tice H."/>
            <person name="Pitluck S."/>
            <person name="Thompson L.S."/>
            <person name="Brettin T."/>
            <person name="Bruce D."/>
            <person name="Han C."/>
            <person name="Tapia R."/>
            <person name="Gilna P."/>
            <person name="Schmutz J."/>
            <person name="Larimer F."/>
            <person name="Land M."/>
            <person name="Hauser L."/>
            <person name="Kyrpides N."/>
            <person name="Mikhailova N."/>
            <person name="Janssen P.H."/>
            <person name="Kuske C.R."/>
            <person name="Richardson P."/>
        </authorList>
    </citation>
    <scope>NUCLEOTIDE SEQUENCE</scope>
    <source>
        <strain evidence="1">Ellin6076</strain>
    </source>
</reference>
<protein>
    <submittedName>
        <fullName evidence="1">Uncharacterized protein</fullName>
    </submittedName>
</protein>
<dbReference type="STRING" id="234267.Acid_7808"/>
<organism evidence="1">
    <name type="scientific">Solibacter usitatus (strain Ellin6076)</name>
    <dbReference type="NCBI Taxonomy" id="234267"/>
    <lineage>
        <taxon>Bacteria</taxon>
        <taxon>Pseudomonadati</taxon>
        <taxon>Acidobacteriota</taxon>
        <taxon>Terriglobia</taxon>
        <taxon>Bryobacterales</taxon>
        <taxon>Solibacteraceae</taxon>
        <taxon>Candidatus Solibacter</taxon>
    </lineage>
</organism>
<dbReference type="eggNOG" id="ENOG5030VER">
    <property type="taxonomic scope" value="Bacteria"/>
</dbReference>